<dbReference type="AlphaFoldDB" id="A0A4Q2JNA0"/>
<feature type="domain" description="GH16" evidence="1">
    <location>
        <begin position="5"/>
        <end position="268"/>
    </location>
</feature>
<dbReference type="SUPFAM" id="SSF49899">
    <property type="entry name" value="Concanavalin A-like lectins/glucanases"/>
    <property type="match status" value="1"/>
</dbReference>
<name>A0A4Q2JNA0_9MICO</name>
<dbReference type="CDD" id="cd00413">
    <property type="entry name" value="Glyco_hydrolase_16"/>
    <property type="match status" value="1"/>
</dbReference>
<organism evidence="2 3">
    <name type="scientific">Agromyces binzhouensis</name>
    <dbReference type="NCBI Taxonomy" id="1817495"/>
    <lineage>
        <taxon>Bacteria</taxon>
        <taxon>Bacillati</taxon>
        <taxon>Actinomycetota</taxon>
        <taxon>Actinomycetes</taxon>
        <taxon>Micrococcales</taxon>
        <taxon>Microbacteriaceae</taxon>
        <taxon>Agromyces</taxon>
    </lineage>
</organism>
<dbReference type="GO" id="GO:0004553">
    <property type="term" value="F:hydrolase activity, hydrolyzing O-glycosyl compounds"/>
    <property type="evidence" value="ECO:0007669"/>
    <property type="project" value="InterPro"/>
</dbReference>
<evidence type="ECO:0000313" key="2">
    <source>
        <dbReference type="EMBL" id="RXZ49685.1"/>
    </source>
</evidence>
<keyword evidence="2" id="KW-0378">Hydrolase</keyword>
<sequence>MPAVPPAPPVPPPAPDLLEFDADLTGPELDLEQWIPHYLPQWSSRERTRARYDVVDGVLRLRVDADQPAWSVEYDGSTQVSNLQTAVRSGPVGSGSGQHPFREGLVVREAQADRRLFTPHFGRVEIVAAIDGIDEHAMAALWMIGIEDEPQRSAEICVFEIFGRDIADDGSALVGMGVHPFNDPAITDDFEQVRLNADVREPHRYAVDWRPDEVVFSIDGLVRKRVAQSPQYPMQLMLNVYAFPPEAPATAAYPESFAVHAVRGYRAE</sequence>
<protein>
    <submittedName>
        <fullName evidence="2">Glycosyl hydrolase family protein</fullName>
    </submittedName>
</protein>
<proteinExistence type="predicted"/>
<evidence type="ECO:0000313" key="3">
    <source>
        <dbReference type="Proteomes" id="UP000292881"/>
    </source>
</evidence>
<dbReference type="Pfam" id="PF00722">
    <property type="entry name" value="Glyco_hydro_16"/>
    <property type="match status" value="1"/>
</dbReference>
<dbReference type="Proteomes" id="UP000292881">
    <property type="component" value="Unassembled WGS sequence"/>
</dbReference>
<dbReference type="OrthoDB" id="9809583at2"/>
<evidence type="ECO:0000259" key="1">
    <source>
        <dbReference type="PROSITE" id="PS51762"/>
    </source>
</evidence>
<reference evidence="2 3" key="1">
    <citation type="submission" date="2019-01" db="EMBL/GenBank/DDBJ databases">
        <authorList>
            <person name="Li J."/>
        </authorList>
    </citation>
    <scope>NUCLEOTIDE SEQUENCE [LARGE SCALE GENOMIC DNA]</scope>
    <source>
        <strain evidence="2 3">CGMCC 4.7180</strain>
    </source>
</reference>
<dbReference type="InterPro" id="IPR013320">
    <property type="entry name" value="ConA-like_dom_sf"/>
</dbReference>
<keyword evidence="3" id="KW-1185">Reference proteome</keyword>
<accession>A0A4Q2JNA0</accession>
<dbReference type="InterPro" id="IPR000757">
    <property type="entry name" value="Beta-glucanase-like"/>
</dbReference>
<dbReference type="EMBL" id="SDPL01000073">
    <property type="protein sequence ID" value="RXZ49685.1"/>
    <property type="molecule type" value="Genomic_DNA"/>
</dbReference>
<dbReference type="GO" id="GO:0005975">
    <property type="term" value="P:carbohydrate metabolic process"/>
    <property type="evidence" value="ECO:0007669"/>
    <property type="project" value="InterPro"/>
</dbReference>
<dbReference type="Gene3D" id="2.60.120.200">
    <property type="match status" value="1"/>
</dbReference>
<comment type="caution">
    <text evidence="2">The sequence shown here is derived from an EMBL/GenBank/DDBJ whole genome shotgun (WGS) entry which is preliminary data.</text>
</comment>
<dbReference type="RefSeq" id="WP_129234038.1">
    <property type="nucleotide sequence ID" value="NZ_SDPL01000073.1"/>
</dbReference>
<gene>
    <name evidence="2" type="ORF">ESO86_05875</name>
</gene>
<dbReference type="PROSITE" id="PS51762">
    <property type="entry name" value="GH16_2"/>
    <property type="match status" value="1"/>
</dbReference>